<feature type="compositionally biased region" description="Low complexity" evidence="1">
    <location>
        <begin position="236"/>
        <end position="245"/>
    </location>
</feature>
<proteinExistence type="predicted"/>
<keyword evidence="3" id="KW-1185">Reference proteome</keyword>
<feature type="region of interest" description="Disordered" evidence="1">
    <location>
        <begin position="886"/>
        <end position="945"/>
    </location>
</feature>
<feature type="compositionally biased region" description="Pro residues" evidence="1">
    <location>
        <begin position="86"/>
        <end position="132"/>
    </location>
</feature>
<feature type="compositionally biased region" description="Basic residues" evidence="1">
    <location>
        <begin position="392"/>
        <end position="402"/>
    </location>
</feature>
<sequence>MREASLTPIERTLRIGLLLSRYSFPTSDVHDLRESRAVPRQERRRARRPALEGATGKGSGPRALSSLPKPAAAAVSRVRALRGCLPPAPPSPPRPSADAPPPPPPLPRPPHTPIRAPPTWPPPAARPLPTLAPTPAAGRLARASAAASLAVNRPPTGGPRPPGAARPRHPPPTPPPRPPPPPPRAPAAPADALAPAAAVWHTPTRRRRGVWAPRSGGGGGGRDCHRPNRDRRGRAVGRPPRAVGALVPAGRAPPRLTRLAPQARGLGGGGGSGVAARAQRPPPRPRDPPHAAGVWAGVARAARPRLQGHRAPHVRAVVVWWGCRRRRRVNGTHPVGRLVRHHPPPVERTRVSHPSPASAPSPAPRPPPLLDGNVSPPSPPPTHHARPLPPHPPRRRLARCPPRRPYATGGGASHSPSALVGRGGWGGRPPPLHEDEDDDAIRPIGWGAAAAAAAAVSPSSTDLGGAPSPAPSPAPHHRRRYTLDDEEELEDEDAIGPAPPPPGLLPLVDAAAAGVSSAALLDFDPVDLQRLEAVEADRRVAMELHRSLNEVEGGDAAAVGVTAVGVGAPSPPPPPPPAGGDAAVAAAAAAAPPPPSGDATPPRRLRRQSAAELAQEAADAALAARVQSRLTAAAGSLRLPPRLRIVERNRLVDALRHPVVHGMRAALARGAVLPPRAASATMLGGYTLSSMCVLHAALPVAASAVHPLAEGAILRLSPISMDVEVGAWAVDGRAGGLLGAVGGGMAGTAVVGVSEISLVAKVVAARGPHGHVTGGVTVADCVVEGVGAEVYTLTVRGGGLLSGACVRPLLWSGVTAAATAALREALAVEAAAGGGGAPLGPTTPTAGPSAASLDSFLGPSLGATGGAGAGAGAGATGAVDLIAVTPPPPAARRPSTGSPAAMPTPDLGAAVRAALVDGKAGAPRPRTADEEVDDASSLLSRVSTF</sequence>
<feature type="compositionally biased region" description="Low complexity" evidence="1">
    <location>
        <begin position="892"/>
        <end position="901"/>
    </location>
</feature>
<dbReference type="GO" id="GO:0005884">
    <property type="term" value="C:actin filament"/>
    <property type="evidence" value="ECO:0007669"/>
    <property type="project" value="TreeGrafter"/>
</dbReference>
<feature type="compositionally biased region" description="Low complexity" evidence="1">
    <location>
        <begin position="63"/>
        <end position="78"/>
    </location>
</feature>
<dbReference type="EMBL" id="KV918908">
    <property type="protein sequence ID" value="OSX75306.1"/>
    <property type="molecule type" value="Genomic_DNA"/>
</dbReference>
<feature type="compositionally biased region" description="Acidic residues" evidence="1">
    <location>
        <begin position="484"/>
        <end position="494"/>
    </location>
</feature>
<evidence type="ECO:0000313" key="2">
    <source>
        <dbReference type="EMBL" id="OSX75306.1"/>
    </source>
</evidence>
<name>A0A1X6P3F2_PORUM</name>
<feature type="compositionally biased region" description="Low complexity" evidence="1">
    <location>
        <begin position="187"/>
        <end position="198"/>
    </location>
</feature>
<feature type="compositionally biased region" description="Basic and acidic residues" evidence="1">
    <location>
        <begin position="28"/>
        <end position="41"/>
    </location>
</feature>
<feature type="compositionally biased region" description="Pro residues" evidence="1">
    <location>
        <begin position="376"/>
        <end position="391"/>
    </location>
</feature>
<accession>A0A1X6P3F2</accession>
<dbReference type="PANTHER" id="PTHR45691">
    <property type="entry name" value="PROTEIN DIAPHANOUS"/>
    <property type="match status" value="1"/>
</dbReference>
<evidence type="ECO:0000313" key="3">
    <source>
        <dbReference type="Proteomes" id="UP000218209"/>
    </source>
</evidence>
<protein>
    <submittedName>
        <fullName evidence="2">Uncharacterized protein</fullName>
    </submittedName>
</protein>
<gene>
    <name evidence="2" type="ORF">BU14_0242s0023</name>
</gene>
<feature type="compositionally biased region" description="Pro residues" evidence="1">
    <location>
        <begin position="357"/>
        <end position="369"/>
    </location>
</feature>
<feature type="region of interest" description="Disordered" evidence="1">
    <location>
        <begin position="567"/>
        <end position="608"/>
    </location>
</feature>
<feature type="region of interest" description="Disordered" evidence="1">
    <location>
        <begin position="260"/>
        <end position="292"/>
    </location>
</feature>
<feature type="region of interest" description="Disordered" evidence="1">
    <location>
        <begin position="332"/>
        <end position="505"/>
    </location>
</feature>
<dbReference type="GO" id="GO:0030041">
    <property type="term" value="P:actin filament polymerization"/>
    <property type="evidence" value="ECO:0007669"/>
    <property type="project" value="TreeGrafter"/>
</dbReference>
<dbReference type="PANTHER" id="PTHR45691:SF6">
    <property type="entry name" value="PROTEIN DIAPHANOUS"/>
    <property type="match status" value="1"/>
</dbReference>
<feature type="compositionally biased region" description="Pro residues" evidence="1">
    <location>
        <begin position="156"/>
        <end position="186"/>
    </location>
</feature>
<feature type="compositionally biased region" description="Low complexity" evidence="1">
    <location>
        <begin position="133"/>
        <end position="155"/>
    </location>
</feature>
<feature type="compositionally biased region" description="Low complexity" evidence="1">
    <location>
        <begin position="579"/>
        <end position="590"/>
    </location>
</feature>
<dbReference type="Proteomes" id="UP000218209">
    <property type="component" value="Unassembled WGS sequence"/>
</dbReference>
<feature type="compositionally biased region" description="Pro residues" evidence="1">
    <location>
        <begin position="569"/>
        <end position="578"/>
    </location>
</feature>
<dbReference type="InterPro" id="IPR051412">
    <property type="entry name" value="Formin_Homology_Diaphanous_sf"/>
</dbReference>
<dbReference type="AlphaFoldDB" id="A0A1X6P3F2"/>
<organism evidence="2 3">
    <name type="scientific">Porphyra umbilicalis</name>
    <name type="common">Purple laver</name>
    <name type="synonym">Red alga</name>
    <dbReference type="NCBI Taxonomy" id="2786"/>
    <lineage>
        <taxon>Eukaryota</taxon>
        <taxon>Rhodophyta</taxon>
        <taxon>Bangiophyceae</taxon>
        <taxon>Bangiales</taxon>
        <taxon>Bangiaceae</taxon>
        <taxon>Porphyra</taxon>
    </lineage>
</organism>
<reference evidence="2 3" key="1">
    <citation type="submission" date="2017-03" db="EMBL/GenBank/DDBJ databases">
        <title>WGS assembly of Porphyra umbilicalis.</title>
        <authorList>
            <person name="Brawley S.H."/>
            <person name="Blouin N.A."/>
            <person name="Ficko-Blean E."/>
            <person name="Wheeler G.L."/>
            <person name="Lohr M."/>
            <person name="Goodson H.V."/>
            <person name="Jenkins J.W."/>
            <person name="Blaby-Haas C.E."/>
            <person name="Helliwell K.E."/>
            <person name="Chan C."/>
            <person name="Marriage T."/>
            <person name="Bhattacharya D."/>
            <person name="Klein A.S."/>
            <person name="Badis Y."/>
            <person name="Brodie J."/>
            <person name="Cao Y."/>
            <person name="Collen J."/>
            <person name="Dittami S.M."/>
            <person name="Gachon C.M."/>
            <person name="Green B.R."/>
            <person name="Karpowicz S."/>
            <person name="Kim J.W."/>
            <person name="Kudahl U."/>
            <person name="Lin S."/>
            <person name="Michel G."/>
            <person name="Mittag M."/>
            <person name="Olson B.J."/>
            <person name="Pangilinan J."/>
            <person name="Peng Y."/>
            <person name="Qiu H."/>
            <person name="Shu S."/>
            <person name="Singer J.T."/>
            <person name="Smith A.G."/>
            <person name="Sprecher B.N."/>
            <person name="Wagner V."/>
            <person name="Wang W."/>
            <person name="Wang Z.-Y."/>
            <person name="Yan J."/>
            <person name="Yarish C."/>
            <person name="Zoeuner-Riek S."/>
            <person name="Zhuang Y."/>
            <person name="Zou Y."/>
            <person name="Lindquist E.A."/>
            <person name="Grimwood J."/>
            <person name="Barry K."/>
            <person name="Rokhsar D.S."/>
            <person name="Schmutz J."/>
            <person name="Stiller J.W."/>
            <person name="Grossman A.R."/>
            <person name="Prochnik S.E."/>
        </authorList>
    </citation>
    <scope>NUCLEOTIDE SEQUENCE [LARGE SCALE GENOMIC DNA]</scope>
    <source>
        <strain evidence="2">4086291</strain>
    </source>
</reference>
<feature type="region of interest" description="Disordered" evidence="1">
    <location>
        <begin position="27"/>
        <end position="248"/>
    </location>
</feature>
<evidence type="ECO:0000256" key="1">
    <source>
        <dbReference type="SAM" id="MobiDB-lite"/>
    </source>
</evidence>